<organism evidence="3">
    <name type="scientific">Petromyces alliaceus</name>
    <name type="common">Aspergillus alliaceus</name>
    <dbReference type="NCBI Taxonomy" id="209559"/>
    <lineage>
        <taxon>Eukaryota</taxon>
        <taxon>Fungi</taxon>
        <taxon>Dikarya</taxon>
        <taxon>Ascomycota</taxon>
        <taxon>Pezizomycotina</taxon>
        <taxon>Eurotiomycetes</taxon>
        <taxon>Eurotiomycetidae</taxon>
        <taxon>Eurotiales</taxon>
        <taxon>Aspergillaceae</taxon>
        <taxon>Aspergillus</taxon>
        <taxon>Aspergillus subgen. Circumdati</taxon>
    </lineage>
</organism>
<keyword evidence="2" id="KW-0472">Membrane</keyword>
<feature type="region of interest" description="Disordered" evidence="1">
    <location>
        <begin position="103"/>
        <end position="130"/>
    </location>
</feature>
<reference evidence="3" key="1">
    <citation type="submission" date="2019-04" db="EMBL/GenBank/DDBJ databases">
        <title>Friends and foes A comparative genomics studyof 23 Aspergillus species from section Flavi.</title>
        <authorList>
            <consortium name="DOE Joint Genome Institute"/>
            <person name="Kjaerbolling I."/>
            <person name="Vesth T."/>
            <person name="Frisvad J.C."/>
            <person name="Nybo J.L."/>
            <person name="Theobald S."/>
            <person name="Kildgaard S."/>
            <person name="Isbrandt T."/>
            <person name="Kuo A."/>
            <person name="Sato A."/>
            <person name="Lyhne E.K."/>
            <person name="Kogle M.E."/>
            <person name="Wiebenga A."/>
            <person name="Kun R.S."/>
            <person name="Lubbers R.J."/>
            <person name="Makela M.R."/>
            <person name="Barry K."/>
            <person name="Chovatia M."/>
            <person name="Clum A."/>
            <person name="Daum C."/>
            <person name="Haridas S."/>
            <person name="He G."/>
            <person name="LaButti K."/>
            <person name="Lipzen A."/>
            <person name="Mondo S."/>
            <person name="Riley R."/>
            <person name="Salamov A."/>
            <person name="Simmons B.A."/>
            <person name="Magnuson J.K."/>
            <person name="Henrissat B."/>
            <person name="Mortensen U.H."/>
            <person name="Larsen T.O."/>
            <person name="Devries R.P."/>
            <person name="Grigoriev I.V."/>
            <person name="Machida M."/>
            <person name="Baker S.E."/>
            <person name="Andersen M.R."/>
        </authorList>
    </citation>
    <scope>NUCLEOTIDE SEQUENCE [LARGE SCALE GENOMIC DNA]</scope>
    <source>
        <strain evidence="3">IBT 14317</strain>
    </source>
</reference>
<protein>
    <submittedName>
        <fullName evidence="3">Uncharacterized protein</fullName>
    </submittedName>
</protein>
<feature type="compositionally biased region" description="Basic residues" evidence="1">
    <location>
        <begin position="117"/>
        <end position="130"/>
    </location>
</feature>
<feature type="transmembrane region" description="Helical" evidence="2">
    <location>
        <begin position="6"/>
        <end position="23"/>
    </location>
</feature>
<evidence type="ECO:0000256" key="1">
    <source>
        <dbReference type="SAM" id="MobiDB-lite"/>
    </source>
</evidence>
<dbReference type="Proteomes" id="UP000326877">
    <property type="component" value="Unassembled WGS sequence"/>
</dbReference>
<evidence type="ECO:0000313" key="3">
    <source>
        <dbReference type="EMBL" id="KAE8389773.1"/>
    </source>
</evidence>
<dbReference type="AlphaFoldDB" id="A0A5N7C863"/>
<evidence type="ECO:0000256" key="2">
    <source>
        <dbReference type="SAM" id="Phobius"/>
    </source>
</evidence>
<accession>A0A5N6FNZ3</accession>
<dbReference type="EMBL" id="ML735261">
    <property type="protein sequence ID" value="KAE8389773.1"/>
    <property type="molecule type" value="Genomic_DNA"/>
</dbReference>
<accession>A0A5N7C863</accession>
<keyword evidence="2" id="KW-1133">Transmembrane helix</keyword>
<keyword evidence="2" id="KW-0812">Transmembrane</keyword>
<proteinExistence type="predicted"/>
<sequence>MVKTSIPSGLLSGIICSYVYIYYYNVVMPLPFGCLERHRFRVKLTGLINDSCQCIPCVSGRAPFTDRAFPIQCERVYRKLGEVLLSLSLSLLINASLPLRQRRQDRLPNPSETEQIKKKKKEINIKTKIK</sequence>
<name>A0A5N7C863_PETAA</name>
<gene>
    <name evidence="3" type="ORF">BDV23DRAFT_92570</name>
</gene>